<dbReference type="STRING" id="926569.ANT_17730"/>
<evidence type="ECO:0000313" key="2">
    <source>
        <dbReference type="EMBL" id="BAJ63799.1"/>
    </source>
</evidence>
<protein>
    <recommendedName>
        <fullName evidence="1">DRTGG domain-containing protein</fullName>
    </recommendedName>
</protein>
<dbReference type="SUPFAM" id="SSF75138">
    <property type="entry name" value="HprK N-terminal domain-like"/>
    <property type="match status" value="1"/>
</dbReference>
<dbReference type="InterPro" id="IPR010766">
    <property type="entry name" value="DRTGG"/>
</dbReference>
<dbReference type="HOGENOM" id="CLU_140224_0_0_0"/>
<dbReference type="KEGG" id="atm:ANT_17730"/>
<dbReference type="Pfam" id="PF07085">
    <property type="entry name" value="DRTGG"/>
    <property type="match status" value="1"/>
</dbReference>
<dbReference type="InParanoid" id="E8N5T5"/>
<sequence length="151" mass="16475">MEIHYSEFSIGYSGVKSIKISVWMNHMNLNELAELINGKYLNQTTPTLKEIKGAFAADLMSDVLATIQPHAVLITGLCNPQVIRTAVMADITAIVFVRGKQPPQETIDLADEESIPIISTPMGMYEVCGKLYVAGLSSLEQVVNPDECDCG</sequence>
<dbReference type="EMBL" id="AP012029">
    <property type="protein sequence ID" value="BAJ63799.1"/>
    <property type="molecule type" value="Genomic_DNA"/>
</dbReference>
<evidence type="ECO:0000313" key="3">
    <source>
        <dbReference type="Proteomes" id="UP000008922"/>
    </source>
</evidence>
<keyword evidence="3" id="KW-1185">Reference proteome</keyword>
<gene>
    <name evidence="2" type="ordered locus">ANT_17730</name>
</gene>
<name>E8N5T5_ANATU</name>
<reference evidence="2 3" key="1">
    <citation type="submission" date="2010-12" db="EMBL/GenBank/DDBJ databases">
        <title>Whole genome sequence of Anaerolinea thermophila UNI-1.</title>
        <authorList>
            <person name="Narita-Yamada S."/>
            <person name="Kishi E."/>
            <person name="Watanabe Y."/>
            <person name="Takasaki K."/>
            <person name="Ankai A."/>
            <person name="Oguchi A."/>
            <person name="Fukui S."/>
            <person name="Takahashi M."/>
            <person name="Yashiro I."/>
            <person name="Hosoyama A."/>
            <person name="Sekiguchi Y."/>
            <person name="Hanada S."/>
            <person name="Fujita N."/>
        </authorList>
    </citation>
    <scope>NUCLEOTIDE SEQUENCE [LARGE SCALE GENOMIC DNA]</scope>
    <source>
        <strain evidence="3">DSM 14523 / JCM 11388 / NBRC 100420 / UNI-1</strain>
    </source>
</reference>
<organism evidence="2 3">
    <name type="scientific">Anaerolinea thermophila (strain DSM 14523 / JCM 11388 / NBRC 100420 / UNI-1)</name>
    <dbReference type="NCBI Taxonomy" id="926569"/>
    <lineage>
        <taxon>Bacteria</taxon>
        <taxon>Bacillati</taxon>
        <taxon>Chloroflexota</taxon>
        <taxon>Anaerolineae</taxon>
        <taxon>Anaerolineales</taxon>
        <taxon>Anaerolineaceae</taxon>
        <taxon>Anaerolinea</taxon>
    </lineage>
</organism>
<accession>E8N5T5</accession>
<dbReference type="AlphaFoldDB" id="E8N5T5"/>
<dbReference type="Gene3D" id="3.40.1390.20">
    <property type="entry name" value="HprK N-terminal domain-like"/>
    <property type="match status" value="1"/>
</dbReference>
<feature type="domain" description="DRTGG" evidence="1">
    <location>
        <begin position="31"/>
        <end position="128"/>
    </location>
</feature>
<proteinExistence type="predicted"/>
<dbReference type="Proteomes" id="UP000008922">
    <property type="component" value="Chromosome"/>
</dbReference>
<evidence type="ECO:0000259" key="1">
    <source>
        <dbReference type="Pfam" id="PF07085"/>
    </source>
</evidence>
<dbReference type="InterPro" id="IPR028979">
    <property type="entry name" value="Ser_kin/Pase_Hpr-like_N_sf"/>
</dbReference>
<dbReference type="eggNOG" id="COG4109">
    <property type="taxonomic scope" value="Bacteria"/>
</dbReference>